<dbReference type="Proteomes" id="UP001153331">
    <property type="component" value="Unassembled WGS sequence"/>
</dbReference>
<dbReference type="EMBL" id="JAPHNI010000852">
    <property type="protein sequence ID" value="KAJ8107828.1"/>
    <property type="molecule type" value="Genomic_DNA"/>
</dbReference>
<name>A0ACC2HYG1_9PLEO</name>
<protein>
    <submittedName>
        <fullName evidence="1">Uncharacterized protein</fullName>
    </submittedName>
</protein>
<reference evidence="1" key="1">
    <citation type="submission" date="2022-11" db="EMBL/GenBank/DDBJ databases">
        <title>Genome Sequence of Boeremia exigua.</title>
        <authorList>
            <person name="Buettner E."/>
        </authorList>
    </citation>
    <scope>NUCLEOTIDE SEQUENCE</scope>
    <source>
        <strain evidence="1">CU02</strain>
    </source>
</reference>
<organism evidence="1 2">
    <name type="scientific">Boeremia exigua</name>
    <dbReference type="NCBI Taxonomy" id="749465"/>
    <lineage>
        <taxon>Eukaryota</taxon>
        <taxon>Fungi</taxon>
        <taxon>Dikarya</taxon>
        <taxon>Ascomycota</taxon>
        <taxon>Pezizomycotina</taxon>
        <taxon>Dothideomycetes</taxon>
        <taxon>Pleosporomycetidae</taxon>
        <taxon>Pleosporales</taxon>
        <taxon>Pleosporineae</taxon>
        <taxon>Didymellaceae</taxon>
        <taxon>Boeremia</taxon>
    </lineage>
</organism>
<evidence type="ECO:0000313" key="2">
    <source>
        <dbReference type="Proteomes" id="UP001153331"/>
    </source>
</evidence>
<gene>
    <name evidence="1" type="ORF">OPT61_g8594</name>
</gene>
<accession>A0ACC2HYG1</accession>
<comment type="caution">
    <text evidence="1">The sequence shown here is derived from an EMBL/GenBank/DDBJ whole genome shotgun (WGS) entry which is preliminary data.</text>
</comment>
<keyword evidence="2" id="KW-1185">Reference proteome</keyword>
<proteinExistence type="predicted"/>
<sequence>MASPDWDASIVEPDSPASKSSCSNDPPIAFPHPAPAFLPAVMTVSAAMRQSSAVTRSFSGCRRCREKKVKCDEAHPRCRRCVRQDYECDYRRRPRKQYVRRATVKANPSTAAIATAEGNKESITSFNHHEQASTQGPAPPALASTTAPTSASGPASPHAPESAPISAYTTPQSPGHSIVAQYSHNSPSQGSPAASLQLTELAPQCRDILLPFDDLAIRFFCSFFPAEGDTKAPEYSGPYVVWMLAQNSPMVLHMVCALGGQKWCAHNTSLPETSIRQSQAFEHYGAALSLILAISQQRSPASVSERNLDYLSAPTSPNLDSILATFWLMVLYELKFGDGCGFGLDTHLQGVALVIQGWLHPLHLGCDSMDIGMDGLELDSSHDSLGVSFGPQQELLSPVSCTIMVWLALLDGGAVINGFGGAFSELLGQAVPREAHDPVRLHLRCLRTLQQRSSLVNAQIWGHAYPQHYLIEDMQNAQLSCFYAESGQLRYLLGKLSTAEEVVGGSDITFRKSVATGIRLVGSRYQELIKVARQLESPREGFHSQFVAMIRFVVSFYHAVVLCFLRITRGNKPLNAKQREALASIMFFAFKTLRDKGEAAMTRLAWPLIVAILESDDVVHRTWIFERFEGLAKRGENYRRALVALRTAFSEQDLDERKIAYGDLFRREHIGRAERSGVRETSNRHELAESPELAGFAELGEDQAVQVETTLVRMLGLIIRIFGLTPPDDKISFPHGARLVRPGAEPTN</sequence>
<evidence type="ECO:0000313" key="1">
    <source>
        <dbReference type="EMBL" id="KAJ8107828.1"/>
    </source>
</evidence>